<feature type="compositionally biased region" description="Polar residues" evidence="5">
    <location>
        <begin position="383"/>
        <end position="398"/>
    </location>
</feature>
<dbReference type="SUPFAM" id="SSF57903">
    <property type="entry name" value="FYVE/PHD zinc finger"/>
    <property type="match status" value="1"/>
</dbReference>
<dbReference type="OMA" id="HANVSCC"/>
<dbReference type="Ensembl" id="ENSPCLT00000034929.1">
    <property type="protein sequence ID" value="ENSPCLP00000025208.1"/>
    <property type="gene ID" value="ENSPCLG00000022176.1"/>
</dbReference>
<feature type="compositionally biased region" description="Basic residues" evidence="5">
    <location>
        <begin position="499"/>
        <end position="524"/>
    </location>
</feature>
<dbReference type="Gene3D" id="3.30.40.10">
    <property type="entry name" value="Zinc/RING finger domain, C3HC4 (zinc finger)"/>
    <property type="match status" value="3"/>
</dbReference>
<gene>
    <name evidence="8" type="primary">LOC116243063</name>
</gene>
<evidence type="ECO:0000259" key="7">
    <source>
        <dbReference type="PROSITE" id="PS51805"/>
    </source>
</evidence>
<organism evidence="8 9">
    <name type="scientific">Phasianus colchicus</name>
    <name type="common">Common pheasant</name>
    <dbReference type="NCBI Taxonomy" id="9054"/>
    <lineage>
        <taxon>Eukaryota</taxon>
        <taxon>Metazoa</taxon>
        <taxon>Chordata</taxon>
        <taxon>Craniata</taxon>
        <taxon>Vertebrata</taxon>
        <taxon>Euteleostomi</taxon>
        <taxon>Archelosauria</taxon>
        <taxon>Archosauria</taxon>
        <taxon>Dinosauria</taxon>
        <taxon>Saurischia</taxon>
        <taxon>Theropoda</taxon>
        <taxon>Coelurosauria</taxon>
        <taxon>Aves</taxon>
        <taxon>Neognathae</taxon>
        <taxon>Galloanserae</taxon>
        <taxon>Galliformes</taxon>
        <taxon>Phasianidae</taxon>
        <taxon>Phasianinae</taxon>
        <taxon>Phasianus</taxon>
    </lineage>
</organism>
<dbReference type="PANTHER" id="PTHR12420">
    <property type="entry name" value="PHD FINGER PROTEIN"/>
    <property type="match status" value="1"/>
</dbReference>
<dbReference type="RefSeq" id="XP_031470032.1">
    <property type="nucleotide sequence ID" value="XM_031614172.1"/>
</dbReference>
<feature type="compositionally biased region" description="Polar residues" evidence="5">
    <location>
        <begin position="287"/>
        <end position="302"/>
    </location>
</feature>
<keyword evidence="2 4" id="KW-0863">Zinc-finger</keyword>
<dbReference type="SMART" id="SM00249">
    <property type="entry name" value="PHD"/>
    <property type="match status" value="3"/>
</dbReference>
<name>A0A669R200_PHACC</name>
<dbReference type="InterPro" id="IPR013083">
    <property type="entry name" value="Znf_RING/FYVE/PHD"/>
</dbReference>
<dbReference type="PROSITE" id="PS50089">
    <property type="entry name" value="ZF_RING_2"/>
    <property type="match status" value="1"/>
</dbReference>
<sequence length="532" mass="58486">METQEATGSREQACVLCGRVDEDSSILGHKAENGGFYFHTFCVLFANGLYERVEGSIKTGFCTEDLVRTMRQAEQTLCFVCGNRGASITCADPGCDRSFHLPCALEGECITQYIREFRSFCWEHRPHQAVEATPTQDATCIVCMDPVGDGRSYSTMVCPACQHAWFHRLCIQEQALRAGIYCFQCPLCRDRVGFIRDLVFMGIRIPFRRPTWEDENTYASLLERHRRCDASDCHYPQGREQAEGEGPWQLLLCSSCAAQGTHRCCSNLSQSTASWECNACAGEGTASSTNSGLAGYGTTSQRGPGPSRGSATPERSSSSTTSQAPSGPANCSRVPESSGLSRQRGTGQRRIRPRLRRDANSFNEPRGHCGGSRAAALIAESSALNSASQGTPESSRNSPAVGYNLRCRQGERARARSRSPLQRRAPNSPSQPRTRRGSRQAPTPSAESCTNRCTRPGALQSSRVSTAADGSRSRQPGRARTRSCSPLEPRAAETNSQPRRCRRSRSRRRGPAQGRSRSRVPRRAQKTDRRPH</sequence>
<dbReference type="KEGG" id="pcoc:116243063"/>
<feature type="compositionally biased region" description="Polar residues" evidence="5">
    <location>
        <begin position="440"/>
        <end position="465"/>
    </location>
</feature>
<proteinExistence type="predicted"/>
<evidence type="ECO:0000259" key="6">
    <source>
        <dbReference type="PROSITE" id="PS50089"/>
    </source>
</evidence>
<feature type="domain" description="PHD-type" evidence="7">
    <location>
        <begin position="11"/>
        <end position="125"/>
    </location>
</feature>
<evidence type="ECO:0000256" key="4">
    <source>
        <dbReference type="PROSITE-ProRule" id="PRU00175"/>
    </source>
</evidence>
<dbReference type="GO" id="GO:0008270">
    <property type="term" value="F:zinc ion binding"/>
    <property type="evidence" value="ECO:0007669"/>
    <property type="project" value="UniProtKB-KW"/>
</dbReference>
<keyword evidence="9" id="KW-1185">Reference proteome</keyword>
<dbReference type="InterPro" id="IPR001841">
    <property type="entry name" value="Znf_RING"/>
</dbReference>
<evidence type="ECO:0008006" key="10">
    <source>
        <dbReference type="Google" id="ProtNLM"/>
    </source>
</evidence>
<dbReference type="PROSITE" id="PS51805">
    <property type="entry name" value="EPHD"/>
    <property type="match status" value="1"/>
</dbReference>
<dbReference type="SMART" id="SM00184">
    <property type="entry name" value="RING"/>
    <property type="match status" value="2"/>
</dbReference>
<dbReference type="CDD" id="cd16448">
    <property type="entry name" value="RING-H2"/>
    <property type="match status" value="1"/>
</dbReference>
<protein>
    <recommendedName>
        <fullName evidence="10">PHD finger protein 7</fullName>
    </recommendedName>
</protein>
<evidence type="ECO:0000313" key="8">
    <source>
        <dbReference type="Ensembl" id="ENSPCLP00000025208.1"/>
    </source>
</evidence>
<keyword evidence="1" id="KW-0479">Metal-binding</keyword>
<dbReference type="Proteomes" id="UP000472261">
    <property type="component" value="Unplaced"/>
</dbReference>
<evidence type="ECO:0000256" key="2">
    <source>
        <dbReference type="ARBA" id="ARBA00022771"/>
    </source>
</evidence>
<evidence type="ECO:0000313" key="9">
    <source>
        <dbReference type="Proteomes" id="UP000472261"/>
    </source>
</evidence>
<reference evidence="8" key="1">
    <citation type="submission" date="2025-08" db="UniProtKB">
        <authorList>
            <consortium name="Ensembl"/>
        </authorList>
    </citation>
    <scope>IDENTIFICATION</scope>
</reference>
<dbReference type="OrthoDB" id="512616at2759"/>
<feature type="region of interest" description="Disordered" evidence="5">
    <location>
        <begin position="287"/>
        <end position="371"/>
    </location>
</feature>
<dbReference type="Pfam" id="PF26054">
    <property type="entry name" value="PHD_G2E3"/>
    <property type="match status" value="1"/>
</dbReference>
<reference evidence="8" key="2">
    <citation type="submission" date="2025-09" db="UniProtKB">
        <authorList>
            <consortium name="Ensembl"/>
        </authorList>
    </citation>
    <scope>IDENTIFICATION</scope>
</reference>
<dbReference type="GeneID" id="116243063"/>
<dbReference type="InterPro" id="IPR059102">
    <property type="entry name" value="PHD_PHF7/G2E3-like"/>
</dbReference>
<dbReference type="InterPro" id="IPR001965">
    <property type="entry name" value="Znf_PHD"/>
</dbReference>
<dbReference type="GO" id="GO:0005634">
    <property type="term" value="C:nucleus"/>
    <property type="evidence" value="ECO:0007669"/>
    <property type="project" value="TreeGrafter"/>
</dbReference>
<dbReference type="RefSeq" id="XP_031470031.1">
    <property type="nucleotide sequence ID" value="XM_031614171.1"/>
</dbReference>
<dbReference type="Pfam" id="PF13771">
    <property type="entry name" value="zf-HC5HC2H"/>
    <property type="match status" value="1"/>
</dbReference>
<evidence type="ECO:0000256" key="1">
    <source>
        <dbReference type="ARBA" id="ARBA00022723"/>
    </source>
</evidence>
<keyword evidence="3" id="KW-0862">Zinc</keyword>
<accession>A0A669R200</accession>
<dbReference type="InterPro" id="IPR011011">
    <property type="entry name" value="Znf_FYVE_PHD"/>
</dbReference>
<feature type="region of interest" description="Disordered" evidence="5">
    <location>
        <begin position="383"/>
        <end position="532"/>
    </location>
</feature>
<dbReference type="PANTHER" id="PTHR12420:SF47">
    <property type="entry name" value="PHD FINGER PROTEIN 7"/>
    <property type="match status" value="1"/>
</dbReference>
<evidence type="ECO:0000256" key="5">
    <source>
        <dbReference type="SAM" id="MobiDB-lite"/>
    </source>
</evidence>
<dbReference type="InterPro" id="IPR051188">
    <property type="entry name" value="PHD-type_Zinc_Finger"/>
</dbReference>
<dbReference type="SUPFAM" id="SSF57850">
    <property type="entry name" value="RING/U-box"/>
    <property type="match status" value="1"/>
</dbReference>
<feature type="compositionally biased region" description="Low complexity" evidence="5">
    <location>
        <begin position="307"/>
        <end position="329"/>
    </location>
</feature>
<feature type="domain" description="RING-type" evidence="6">
    <location>
        <begin position="140"/>
        <end position="189"/>
    </location>
</feature>
<dbReference type="InterPro" id="IPR034732">
    <property type="entry name" value="EPHD"/>
</dbReference>
<evidence type="ECO:0000256" key="3">
    <source>
        <dbReference type="ARBA" id="ARBA00022833"/>
    </source>
</evidence>
<dbReference type="AlphaFoldDB" id="A0A669R200"/>